<dbReference type="InterPro" id="IPR042122">
    <property type="entry name" value="Ser_AcTrfase_N_sf"/>
</dbReference>
<dbReference type="InterPro" id="IPR053376">
    <property type="entry name" value="Serine_acetyltransferase"/>
</dbReference>
<organism evidence="7">
    <name type="scientific">Fibrocapsa japonica</name>
    <dbReference type="NCBI Taxonomy" id="94617"/>
    <lineage>
        <taxon>Eukaryota</taxon>
        <taxon>Sar</taxon>
        <taxon>Stramenopiles</taxon>
        <taxon>Ochrophyta</taxon>
        <taxon>Raphidophyceae</taxon>
        <taxon>Chattonellales</taxon>
        <taxon>Chattonellaceae</taxon>
        <taxon>Fibrocapsa</taxon>
    </lineage>
</organism>
<reference evidence="7" key="1">
    <citation type="submission" date="2021-01" db="EMBL/GenBank/DDBJ databases">
        <authorList>
            <person name="Corre E."/>
            <person name="Pelletier E."/>
            <person name="Niang G."/>
            <person name="Scheremetjew M."/>
            <person name="Finn R."/>
            <person name="Kale V."/>
            <person name="Holt S."/>
            <person name="Cochrane G."/>
            <person name="Meng A."/>
            <person name="Brown T."/>
            <person name="Cohen L."/>
        </authorList>
    </citation>
    <scope>NUCLEOTIDE SEQUENCE</scope>
    <source>
        <strain evidence="7">CCMP1661</strain>
    </source>
</reference>
<keyword evidence="3" id="KW-0028">Amino-acid biosynthesis</keyword>
<dbReference type="Gene3D" id="2.160.10.10">
    <property type="entry name" value="Hexapeptide repeat proteins"/>
    <property type="match status" value="1"/>
</dbReference>
<evidence type="ECO:0000256" key="6">
    <source>
        <dbReference type="ARBA" id="ARBA00049486"/>
    </source>
</evidence>
<dbReference type="InterPro" id="IPR001451">
    <property type="entry name" value="Hexapep"/>
</dbReference>
<keyword evidence="4" id="KW-0808">Transferase</keyword>
<name>A0A7S2V0R1_9STRA</name>
<dbReference type="NCBIfam" id="NF041874">
    <property type="entry name" value="EPS_EpsC"/>
    <property type="match status" value="1"/>
</dbReference>
<protein>
    <recommendedName>
        <fullName evidence="2">serine O-acetyltransferase</fullName>
        <ecNumber evidence="2">2.3.1.30</ecNumber>
    </recommendedName>
</protein>
<accession>A0A7S2V0R1</accession>
<dbReference type="GO" id="GO:0170033">
    <property type="term" value="P:L-amino acid metabolic process"/>
    <property type="evidence" value="ECO:0007669"/>
    <property type="project" value="UniProtKB-ARBA"/>
</dbReference>
<dbReference type="GO" id="GO:0170039">
    <property type="term" value="P:proteinogenic amino acid metabolic process"/>
    <property type="evidence" value="ECO:0007669"/>
    <property type="project" value="UniProtKB-ARBA"/>
</dbReference>
<dbReference type="CDD" id="cd03354">
    <property type="entry name" value="LbH_SAT"/>
    <property type="match status" value="1"/>
</dbReference>
<evidence type="ECO:0000256" key="1">
    <source>
        <dbReference type="ARBA" id="ARBA00007274"/>
    </source>
</evidence>
<dbReference type="GO" id="GO:0009001">
    <property type="term" value="F:serine O-acetyltransferase activity"/>
    <property type="evidence" value="ECO:0007669"/>
    <property type="project" value="UniProtKB-EC"/>
</dbReference>
<dbReference type="SUPFAM" id="SSF51161">
    <property type="entry name" value="Trimeric LpxA-like enzymes"/>
    <property type="match status" value="1"/>
</dbReference>
<dbReference type="AlphaFoldDB" id="A0A7S2V0R1"/>
<dbReference type="GO" id="GO:1901607">
    <property type="term" value="P:alpha-amino acid biosynthetic process"/>
    <property type="evidence" value="ECO:0007669"/>
    <property type="project" value="UniProtKB-ARBA"/>
</dbReference>
<gene>
    <name evidence="7" type="ORF">FJAP1339_LOCUS7318</name>
</gene>
<comment type="catalytic activity">
    <reaction evidence="6">
        <text>L-serine + acetyl-CoA = O-acetyl-L-serine + CoA</text>
        <dbReference type="Rhea" id="RHEA:24560"/>
        <dbReference type="ChEBI" id="CHEBI:33384"/>
        <dbReference type="ChEBI" id="CHEBI:57287"/>
        <dbReference type="ChEBI" id="CHEBI:57288"/>
        <dbReference type="ChEBI" id="CHEBI:58340"/>
        <dbReference type="EC" id="2.3.1.30"/>
    </reaction>
</comment>
<dbReference type="FunFam" id="2.160.10.10:FF:000007">
    <property type="entry name" value="Serine acetyltransferase"/>
    <property type="match status" value="1"/>
</dbReference>
<evidence type="ECO:0000256" key="5">
    <source>
        <dbReference type="ARBA" id="ARBA00023315"/>
    </source>
</evidence>
<evidence type="ECO:0000256" key="4">
    <source>
        <dbReference type="ARBA" id="ARBA00022679"/>
    </source>
</evidence>
<dbReference type="GO" id="GO:0006790">
    <property type="term" value="P:sulfur compound metabolic process"/>
    <property type="evidence" value="ECO:0007669"/>
    <property type="project" value="UniProtKB-ARBA"/>
</dbReference>
<evidence type="ECO:0000256" key="3">
    <source>
        <dbReference type="ARBA" id="ARBA00022605"/>
    </source>
</evidence>
<proteinExistence type="inferred from homology"/>
<dbReference type="Pfam" id="PF00132">
    <property type="entry name" value="Hexapep"/>
    <property type="match status" value="1"/>
</dbReference>
<evidence type="ECO:0000313" key="7">
    <source>
        <dbReference type="EMBL" id="CAD9866026.1"/>
    </source>
</evidence>
<evidence type="ECO:0000256" key="2">
    <source>
        <dbReference type="ARBA" id="ARBA00013266"/>
    </source>
</evidence>
<comment type="similarity">
    <text evidence="1">Belongs to the transferase hexapeptide repeat family.</text>
</comment>
<dbReference type="EMBL" id="HBHR01014721">
    <property type="protein sequence ID" value="CAD9866026.1"/>
    <property type="molecule type" value="Transcribed_RNA"/>
</dbReference>
<keyword evidence="5" id="KW-0012">Acyltransferase</keyword>
<dbReference type="Gene3D" id="1.10.3130.10">
    <property type="entry name" value="serine acetyltransferase, domain 1"/>
    <property type="match status" value="1"/>
</dbReference>
<sequence length="297" mass="32836">MLWLFYFGLVGSFCLCFKEAWKGIKNDFMMIHKDPALESSLEILFCYPGFWALFFYRLSHVIVKWKIPLIPRIIMGMIRIMTAVDIHPRAKISDEGVFIDHATGVVIGETAEIGAGTTIYHQVTLGGTGKIMHRGQRRHPIVGKNCMIGAGAKLLGAITIGDNCQVGANSVVTKSIPDNCTALGIPATVVRKVKCPLTMNDPVSKAVCELHRRVVELEEALDVASKADSCADLLAAQEQANEANEKHWHKMRNMLMESKKNHVSSGSIDELKLSLELTSKAPFYNDDSFLSDSDDNN</sequence>
<dbReference type="PANTHER" id="PTHR42811">
    <property type="entry name" value="SERINE ACETYLTRANSFERASE"/>
    <property type="match status" value="1"/>
</dbReference>
<dbReference type="InterPro" id="IPR045304">
    <property type="entry name" value="LbH_SAT"/>
</dbReference>
<dbReference type="EC" id="2.3.1.30" evidence="2"/>
<dbReference type="InterPro" id="IPR011004">
    <property type="entry name" value="Trimer_LpxA-like_sf"/>
</dbReference>